<comment type="caution">
    <text evidence="3">The sequence shown here is derived from an EMBL/GenBank/DDBJ whole genome shotgun (WGS) entry which is preliminary data.</text>
</comment>
<dbReference type="InterPro" id="IPR007813">
    <property type="entry name" value="PilN"/>
</dbReference>
<name>A0A0F9A0B8_9ZZZZ</name>
<feature type="region of interest" description="Disordered" evidence="1">
    <location>
        <begin position="130"/>
        <end position="155"/>
    </location>
</feature>
<feature type="non-terminal residue" evidence="3">
    <location>
        <position position="172"/>
    </location>
</feature>
<dbReference type="PANTHER" id="PTHR40278">
    <property type="entry name" value="DNA UTILIZATION PROTEIN HOFN"/>
    <property type="match status" value="1"/>
</dbReference>
<proteinExistence type="predicted"/>
<evidence type="ECO:0000256" key="2">
    <source>
        <dbReference type="SAM" id="Phobius"/>
    </source>
</evidence>
<evidence type="ECO:0008006" key="4">
    <source>
        <dbReference type="Google" id="ProtNLM"/>
    </source>
</evidence>
<dbReference type="PANTHER" id="PTHR40278:SF1">
    <property type="entry name" value="DNA UTILIZATION PROTEIN HOFN"/>
    <property type="match status" value="1"/>
</dbReference>
<dbReference type="AlphaFoldDB" id="A0A0F9A0B8"/>
<reference evidence="3" key="1">
    <citation type="journal article" date="2015" name="Nature">
        <title>Complex archaea that bridge the gap between prokaryotes and eukaryotes.</title>
        <authorList>
            <person name="Spang A."/>
            <person name="Saw J.H."/>
            <person name="Jorgensen S.L."/>
            <person name="Zaremba-Niedzwiedzka K."/>
            <person name="Martijn J."/>
            <person name="Lind A.E."/>
            <person name="van Eijk R."/>
            <person name="Schleper C."/>
            <person name="Guy L."/>
            <person name="Ettema T.J."/>
        </authorList>
    </citation>
    <scope>NUCLEOTIDE SEQUENCE</scope>
</reference>
<dbReference type="EMBL" id="LAZR01048613">
    <property type="protein sequence ID" value="KKK91525.1"/>
    <property type="molecule type" value="Genomic_DNA"/>
</dbReference>
<dbReference type="InterPro" id="IPR052534">
    <property type="entry name" value="Extracell_DNA_Util/SecSys_Comp"/>
</dbReference>
<organism evidence="3">
    <name type="scientific">marine sediment metagenome</name>
    <dbReference type="NCBI Taxonomy" id="412755"/>
    <lineage>
        <taxon>unclassified sequences</taxon>
        <taxon>metagenomes</taxon>
        <taxon>ecological metagenomes</taxon>
    </lineage>
</organism>
<dbReference type="Pfam" id="PF05137">
    <property type="entry name" value="PilN"/>
    <property type="match status" value="1"/>
</dbReference>
<sequence length="172" mass="18143">MKHVNLIPEEQRRGRRLGAGAAGSGVAVYVLLGALTAAVLAVAAVVLTSNKINDRESDLAALEQEEKKATAAAATLRPFSDFVVLANDRQETVSALAQSRFNWERVLRQLSRTIPSNAWLTSFNGSVTSESGSGSGGGSSLRGEAPGPAVTLEGCTDSQSDVARMMVRMRNI</sequence>
<keyword evidence="2" id="KW-0812">Transmembrane</keyword>
<protein>
    <recommendedName>
        <fullName evidence="4">PilN domain-containing protein</fullName>
    </recommendedName>
</protein>
<keyword evidence="2" id="KW-1133">Transmembrane helix</keyword>
<gene>
    <name evidence="3" type="ORF">LCGC14_2712070</name>
</gene>
<accession>A0A0F9A0B8</accession>
<keyword evidence="2" id="KW-0472">Membrane</keyword>
<evidence type="ECO:0000313" key="3">
    <source>
        <dbReference type="EMBL" id="KKK91525.1"/>
    </source>
</evidence>
<feature type="transmembrane region" description="Helical" evidence="2">
    <location>
        <begin position="21"/>
        <end position="47"/>
    </location>
</feature>
<evidence type="ECO:0000256" key="1">
    <source>
        <dbReference type="SAM" id="MobiDB-lite"/>
    </source>
</evidence>